<evidence type="ECO:0000256" key="5">
    <source>
        <dbReference type="ARBA" id="ARBA00022737"/>
    </source>
</evidence>
<dbReference type="GO" id="GO:0005313">
    <property type="term" value="F:L-glutamate transmembrane transporter activity"/>
    <property type="evidence" value="ECO:0007669"/>
    <property type="project" value="TreeGrafter"/>
</dbReference>
<evidence type="ECO:0000256" key="8">
    <source>
        <dbReference type="ARBA" id="ARBA00022989"/>
    </source>
</evidence>
<comment type="subcellular location">
    <subcellularLocation>
        <location evidence="1">Mitochondrion inner membrane</location>
        <topology evidence="1">Multi-pass membrane protein</topology>
    </subcellularLocation>
</comment>
<dbReference type="PANTHER" id="PTHR45678">
    <property type="entry name" value="MITOCHONDRIAL 2-OXODICARBOXYLATE CARRIER 1-RELATED"/>
    <property type="match status" value="1"/>
</dbReference>
<proteinExistence type="inferred from homology"/>
<evidence type="ECO:0000256" key="14">
    <source>
        <dbReference type="ARBA" id="ARBA00082232"/>
    </source>
</evidence>
<dbReference type="PRINTS" id="PR00926">
    <property type="entry name" value="MITOCARRIER"/>
</dbReference>
<keyword evidence="3" id="KW-0813">Transport</keyword>
<comment type="caution">
    <text evidence="17">The sequence shown here is derived from an EMBL/GenBank/DDBJ whole genome shotgun (WGS) entry which is preliminary data.</text>
</comment>
<dbReference type="FunFam" id="1.50.40.10:FF:000004">
    <property type="entry name" value="Calcium-binding mitochondrial carrier protein Aralar1"/>
    <property type="match status" value="1"/>
</dbReference>
<evidence type="ECO:0000256" key="4">
    <source>
        <dbReference type="ARBA" id="ARBA00022692"/>
    </source>
</evidence>
<evidence type="ECO:0000256" key="12">
    <source>
        <dbReference type="ARBA" id="ARBA00059916"/>
    </source>
</evidence>
<evidence type="ECO:0000256" key="7">
    <source>
        <dbReference type="ARBA" id="ARBA00022837"/>
    </source>
</evidence>
<dbReference type="PROSITE" id="PS50222">
    <property type="entry name" value="EF_HAND_2"/>
    <property type="match status" value="1"/>
</dbReference>
<sequence length="682" mass="74172">MAAAVSPLMAGDVSPQFAQAYTAMFNPHSATDPATGHRYLTRDGFISALATAVNDAEERARLGDLFDLMVPASNGTMSLDDFLSFQSIMEKPDAPYALLFSQFDPQNTGTVSLDDILPILKTKFGLGSGEGWPEFEKSILTHYTGLSKRNVSYLEFTQILGEAQRERSRLLFDHCDKDKTGSITLSSFLSIVPYFTAHPMNSINSQLERLSLPSIKDGEEPRVSYSTYRAFLNVVTSAAVIDTISRHAAIASPDGMFSKDDFARSAVELGHTPLLTPLEINIAFQLANGERERKGLTDFKSVLDLGHSSVIAPDLVMTTINNKIKGTDESSKPKHSLLMEILHPVYNFGLGAIAGGVGATAVYPIDLVKTRMQNQRSAVVGELMYKNSFDCFKKVIRNEGALGLYRGLGPQLVGVAPEKAIKLTVNDLVRGLTTDKESGKITLLSEIIAGGSAGGCQVIFTNPLEIVKIRLQVQGEILRSTTKDAVSNAVPRRGAVAIVKELGLLGLYKGAGACLLRDIPFSAIYFPTYAHIKKNIFHEETRQLGITDLLISGALAGMPAAYLTTPADVIKTRLQVEAKAGETVYNGILDASRKIYREEGFAAFFKGGLPRIFRSSPQFGCTLMCYELLHRLFPFPGDKSSTSTVVADAQASKFGLMGTQNTLRLLRDLDFRFGTIPAVKPQ</sequence>
<dbReference type="PANTHER" id="PTHR45678:SF9">
    <property type="entry name" value="CALCIUM-BINDING MITOCHONDRIAL CARRIER PROTEIN ARALAR1"/>
    <property type="match status" value="1"/>
</dbReference>
<dbReference type="InterPro" id="IPR002048">
    <property type="entry name" value="EF_hand_dom"/>
</dbReference>
<dbReference type="GO" id="GO:0043490">
    <property type="term" value="P:malate-aspartate shuttle"/>
    <property type="evidence" value="ECO:0007669"/>
    <property type="project" value="TreeGrafter"/>
</dbReference>
<evidence type="ECO:0000256" key="11">
    <source>
        <dbReference type="ARBA" id="ARBA00038674"/>
    </source>
</evidence>
<dbReference type="GO" id="GO:0005509">
    <property type="term" value="F:calcium ion binding"/>
    <property type="evidence" value="ECO:0007669"/>
    <property type="project" value="InterPro"/>
</dbReference>
<keyword evidence="10 15" id="KW-0472">Membrane</keyword>
<dbReference type="InterPro" id="IPR018108">
    <property type="entry name" value="MCP_transmembrane"/>
</dbReference>
<evidence type="ECO:0000313" key="17">
    <source>
        <dbReference type="EMBL" id="KAJ1921381.1"/>
    </source>
</evidence>
<feature type="repeat" description="Solcar" evidence="15">
    <location>
        <begin position="342"/>
        <end position="432"/>
    </location>
</feature>
<dbReference type="GO" id="GO:0015183">
    <property type="term" value="F:L-aspartate transmembrane transporter activity"/>
    <property type="evidence" value="ECO:0007669"/>
    <property type="project" value="TreeGrafter"/>
</dbReference>
<keyword evidence="5" id="KW-0677">Repeat</keyword>
<dbReference type="InterPro" id="IPR011992">
    <property type="entry name" value="EF-hand-dom_pair"/>
</dbReference>
<reference evidence="17" key="1">
    <citation type="submission" date="2022-07" db="EMBL/GenBank/DDBJ databases">
        <title>Phylogenomic reconstructions and comparative analyses of Kickxellomycotina fungi.</title>
        <authorList>
            <person name="Reynolds N.K."/>
            <person name="Stajich J.E."/>
            <person name="Barry K."/>
            <person name="Grigoriev I.V."/>
            <person name="Crous P."/>
            <person name="Smith M.E."/>
        </authorList>
    </citation>
    <scope>NUCLEOTIDE SEQUENCE</scope>
    <source>
        <strain evidence="17">NBRC 100468</strain>
    </source>
</reference>
<evidence type="ECO:0000313" key="18">
    <source>
        <dbReference type="Proteomes" id="UP001150538"/>
    </source>
</evidence>
<comment type="function">
    <text evidence="12">Calcium-dependent mitochondrial aspartate and glutamate carrier. Transport of glutamate in mitochondria is required for mitochondrial transamination reactions and ornithine synthesis. Plays also a role in malate-aspartate NADH shuttle, which is critical for growth on acetate and fatty acids.</text>
</comment>
<evidence type="ECO:0000256" key="3">
    <source>
        <dbReference type="ARBA" id="ARBA00022448"/>
    </source>
</evidence>
<dbReference type="InterPro" id="IPR002067">
    <property type="entry name" value="MCP"/>
</dbReference>
<dbReference type="EMBL" id="JANBPU010000005">
    <property type="protein sequence ID" value="KAJ1921381.1"/>
    <property type="molecule type" value="Genomic_DNA"/>
</dbReference>
<evidence type="ECO:0000256" key="10">
    <source>
        <dbReference type="ARBA" id="ARBA00023136"/>
    </source>
</evidence>
<dbReference type="Gene3D" id="1.50.40.10">
    <property type="entry name" value="Mitochondrial carrier domain"/>
    <property type="match status" value="1"/>
</dbReference>
<comment type="subunit">
    <text evidence="11">Homodimer (via N-terminus).</text>
</comment>
<protein>
    <recommendedName>
        <fullName evidence="13">Mitochondrial aspartate-glutamate transporter AGC1</fullName>
    </recommendedName>
    <alternativeName>
        <fullName evidence="14">Aspartate-glutamate carrier 1</fullName>
    </alternativeName>
</protein>
<organism evidence="17 18">
    <name type="scientific">Mycoemilia scoparia</name>
    <dbReference type="NCBI Taxonomy" id="417184"/>
    <lineage>
        <taxon>Eukaryota</taxon>
        <taxon>Fungi</taxon>
        <taxon>Fungi incertae sedis</taxon>
        <taxon>Zoopagomycota</taxon>
        <taxon>Kickxellomycotina</taxon>
        <taxon>Kickxellomycetes</taxon>
        <taxon>Kickxellales</taxon>
        <taxon>Kickxellaceae</taxon>
        <taxon>Mycoemilia</taxon>
    </lineage>
</organism>
<keyword evidence="6" id="KW-0999">Mitochondrion inner membrane</keyword>
<dbReference type="AlphaFoldDB" id="A0A9W8A5A0"/>
<keyword evidence="9" id="KW-0496">Mitochondrion</keyword>
<name>A0A9W8A5A0_9FUNG</name>
<keyword evidence="18" id="KW-1185">Reference proteome</keyword>
<evidence type="ECO:0000256" key="2">
    <source>
        <dbReference type="ARBA" id="ARBA00006375"/>
    </source>
</evidence>
<comment type="similarity">
    <text evidence="2">Belongs to the mitochondrial carrier (TC 2.A.29) family.</text>
</comment>
<keyword evidence="4 15" id="KW-0812">Transmembrane</keyword>
<dbReference type="OrthoDB" id="2161at2759"/>
<evidence type="ECO:0000256" key="15">
    <source>
        <dbReference type="PROSITE-ProRule" id="PRU00282"/>
    </source>
</evidence>
<dbReference type="Proteomes" id="UP001150538">
    <property type="component" value="Unassembled WGS sequence"/>
</dbReference>
<dbReference type="GO" id="GO:0005743">
    <property type="term" value="C:mitochondrial inner membrane"/>
    <property type="evidence" value="ECO:0007669"/>
    <property type="project" value="UniProtKB-SubCell"/>
</dbReference>
<gene>
    <name evidence="17" type="primary">AGC1_1</name>
    <name evidence="17" type="ORF">H4219_000698</name>
</gene>
<evidence type="ECO:0000259" key="16">
    <source>
        <dbReference type="PROSITE" id="PS50222"/>
    </source>
</evidence>
<keyword evidence="8" id="KW-1133">Transmembrane helix</keyword>
<feature type="repeat" description="Solcar" evidence="15">
    <location>
        <begin position="441"/>
        <end position="535"/>
    </location>
</feature>
<accession>A0A9W8A5A0</accession>
<evidence type="ECO:0000256" key="13">
    <source>
        <dbReference type="ARBA" id="ARBA00073787"/>
    </source>
</evidence>
<dbReference type="SUPFAM" id="SSF47473">
    <property type="entry name" value="EF-hand"/>
    <property type="match status" value="1"/>
</dbReference>
<feature type="repeat" description="Solcar" evidence="15">
    <location>
        <begin position="544"/>
        <end position="632"/>
    </location>
</feature>
<dbReference type="PROSITE" id="PS50920">
    <property type="entry name" value="SOLCAR"/>
    <property type="match status" value="3"/>
</dbReference>
<dbReference type="Gene3D" id="1.10.238.10">
    <property type="entry name" value="EF-hand"/>
    <property type="match status" value="1"/>
</dbReference>
<keyword evidence="7" id="KW-0106">Calcium</keyword>
<dbReference type="InterPro" id="IPR023395">
    <property type="entry name" value="MCP_dom_sf"/>
</dbReference>
<dbReference type="Pfam" id="PF00153">
    <property type="entry name" value="Mito_carr"/>
    <property type="match status" value="3"/>
</dbReference>
<feature type="domain" description="EF-hand" evidence="16">
    <location>
        <begin position="163"/>
        <end position="198"/>
    </location>
</feature>
<evidence type="ECO:0000256" key="9">
    <source>
        <dbReference type="ARBA" id="ARBA00023128"/>
    </source>
</evidence>
<evidence type="ECO:0000256" key="6">
    <source>
        <dbReference type="ARBA" id="ARBA00022792"/>
    </source>
</evidence>
<evidence type="ECO:0000256" key="1">
    <source>
        <dbReference type="ARBA" id="ARBA00004448"/>
    </source>
</evidence>
<dbReference type="InterPro" id="IPR051028">
    <property type="entry name" value="Mito_Solute_Carrier"/>
</dbReference>
<dbReference type="SUPFAM" id="SSF103506">
    <property type="entry name" value="Mitochondrial carrier"/>
    <property type="match status" value="1"/>
</dbReference>